<evidence type="ECO:0000313" key="9">
    <source>
        <dbReference type="Proteomes" id="UP000242432"/>
    </source>
</evidence>
<dbReference type="InterPro" id="IPR004872">
    <property type="entry name" value="Lipoprotein_NlpA"/>
</dbReference>
<dbReference type="PANTHER" id="PTHR30429:SF1">
    <property type="entry name" value="D-METHIONINE-BINDING LIPOPROTEIN METQ-RELATED"/>
    <property type="match status" value="1"/>
</dbReference>
<sequence>MKFNLKSLLLASVLSVCAVSANAADVKEIKVGVVGDYVAQWDTVNEILKKDNLKVKLVRYSDYATPNRALHDGEIDLNAFQHKAFLKNDIERNGYEIVDIGDTIITPLCVFNNKDKIKSIEDIKDGDIIAIPSDLTNGGRALKVLEAAGLIKVDPSKGYTPTKADITEYVKKIKIREAESGILARILPDVSAALINGGNAYTANLNPSTDSVYQENIDPKVNPAAAVLINVIAAKKDRADDADLKKVVEAYQTDAVADTILEAYKGAFLPAWAGAKGGFVK</sequence>
<proteinExistence type="inferred from homology"/>
<dbReference type="Gene3D" id="3.40.190.10">
    <property type="entry name" value="Periplasmic binding protein-like II"/>
    <property type="match status" value="2"/>
</dbReference>
<protein>
    <submittedName>
        <fullName evidence="8">D-methionine transport system substrate-binding protein</fullName>
    </submittedName>
</protein>
<keyword evidence="6" id="KW-0449">Lipoprotein</keyword>
<dbReference type="GO" id="GO:0016020">
    <property type="term" value="C:membrane"/>
    <property type="evidence" value="ECO:0007669"/>
    <property type="project" value="UniProtKB-SubCell"/>
</dbReference>
<evidence type="ECO:0000256" key="7">
    <source>
        <dbReference type="SAM" id="SignalP"/>
    </source>
</evidence>
<comment type="similarity">
    <text evidence="2">Belongs to the NlpA lipoprotein family.</text>
</comment>
<keyword evidence="3 7" id="KW-0732">Signal</keyword>
<dbReference type="SUPFAM" id="SSF53850">
    <property type="entry name" value="Periplasmic binding protein-like II"/>
    <property type="match status" value="1"/>
</dbReference>
<evidence type="ECO:0000256" key="4">
    <source>
        <dbReference type="ARBA" id="ARBA00023136"/>
    </source>
</evidence>
<dbReference type="STRING" id="83771.SAMN02910357_00604"/>
<evidence type="ECO:0000256" key="3">
    <source>
        <dbReference type="ARBA" id="ARBA00022729"/>
    </source>
</evidence>
<feature type="signal peptide" evidence="7">
    <location>
        <begin position="1"/>
        <end position="23"/>
    </location>
</feature>
<dbReference type="Proteomes" id="UP000242432">
    <property type="component" value="Unassembled WGS sequence"/>
</dbReference>
<evidence type="ECO:0000256" key="1">
    <source>
        <dbReference type="ARBA" id="ARBA00004635"/>
    </source>
</evidence>
<comment type="subcellular location">
    <subcellularLocation>
        <location evidence="1">Membrane</location>
        <topology evidence="1">Lipid-anchor</topology>
    </subcellularLocation>
</comment>
<evidence type="ECO:0000256" key="6">
    <source>
        <dbReference type="ARBA" id="ARBA00023288"/>
    </source>
</evidence>
<dbReference type="EMBL" id="FUXX01000049">
    <property type="protein sequence ID" value="SKA68692.1"/>
    <property type="molecule type" value="Genomic_DNA"/>
</dbReference>
<evidence type="ECO:0000256" key="2">
    <source>
        <dbReference type="ARBA" id="ARBA00008973"/>
    </source>
</evidence>
<dbReference type="Pfam" id="PF03180">
    <property type="entry name" value="Lipoprotein_9"/>
    <property type="match status" value="1"/>
</dbReference>
<accession>A0A1T4VUN5</accession>
<organism evidence="8 9">
    <name type="scientific">Succinivibrio dextrinosolvens DSM 3072</name>
    <dbReference type="NCBI Taxonomy" id="1123324"/>
    <lineage>
        <taxon>Bacteria</taxon>
        <taxon>Pseudomonadati</taxon>
        <taxon>Pseudomonadota</taxon>
        <taxon>Gammaproteobacteria</taxon>
        <taxon>Aeromonadales</taxon>
        <taxon>Succinivibrionaceae</taxon>
        <taxon>Succinivibrio</taxon>
    </lineage>
</organism>
<reference evidence="9" key="1">
    <citation type="submission" date="2017-02" db="EMBL/GenBank/DDBJ databases">
        <authorList>
            <person name="Varghese N."/>
            <person name="Submissions S."/>
        </authorList>
    </citation>
    <scope>NUCLEOTIDE SEQUENCE [LARGE SCALE GENOMIC DNA]</scope>
    <source>
        <strain evidence="9">DSM 3072</strain>
    </source>
</reference>
<dbReference type="AlphaFoldDB" id="A0A1T4VUN5"/>
<gene>
    <name evidence="8" type="ORF">SAMN02745213_02072</name>
</gene>
<feature type="chain" id="PRO_5010581663" evidence="7">
    <location>
        <begin position="24"/>
        <end position="281"/>
    </location>
</feature>
<dbReference type="PANTHER" id="PTHR30429">
    <property type="entry name" value="D-METHIONINE-BINDING LIPOPROTEIN METQ"/>
    <property type="match status" value="1"/>
</dbReference>
<dbReference type="RefSeq" id="WP_051639204.1">
    <property type="nucleotide sequence ID" value="NZ_FUXX01000049.1"/>
</dbReference>
<name>A0A1T4VUN5_9GAMM</name>
<keyword evidence="5" id="KW-0564">Palmitate</keyword>
<evidence type="ECO:0000256" key="5">
    <source>
        <dbReference type="ARBA" id="ARBA00023139"/>
    </source>
</evidence>
<keyword evidence="9" id="KW-1185">Reference proteome</keyword>
<evidence type="ECO:0000313" key="8">
    <source>
        <dbReference type="EMBL" id="SKA68692.1"/>
    </source>
</evidence>
<keyword evidence="4" id="KW-0472">Membrane</keyword>